<dbReference type="InterPro" id="IPR002725">
    <property type="entry name" value="YgjP-like_metallopeptidase"/>
</dbReference>
<dbReference type="AlphaFoldDB" id="A0A940DG64"/>
<reference evidence="2" key="1">
    <citation type="submission" date="2020-10" db="EMBL/GenBank/DDBJ databases">
        <authorList>
            <person name="Gilroy R."/>
        </authorList>
    </citation>
    <scope>NUCLEOTIDE SEQUENCE</scope>
    <source>
        <strain evidence="2">517</strain>
    </source>
</reference>
<feature type="domain" description="YgjP-like metallopeptidase" evidence="1">
    <location>
        <begin position="22"/>
        <end position="223"/>
    </location>
</feature>
<protein>
    <submittedName>
        <fullName evidence="2">M48 family metallopeptidase</fullName>
    </submittedName>
</protein>
<comment type="caution">
    <text evidence="2">The sequence shown here is derived from an EMBL/GenBank/DDBJ whole genome shotgun (WGS) entry which is preliminary data.</text>
</comment>
<reference evidence="2" key="2">
    <citation type="journal article" date="2021" name="PeerJ">
        <title>Extensive microbial diversity within the chicken gut microbiome revealed by metagenomics and culture.</title>
        <authorList>
            <person name="Gilroy R."/>
            <person name="Ravi A."/>
            <person name="Getino M."/>
            <person name="Pursley I."/>
            <person name="Horton D.L."/>
            <person name="Alikhan N.F."/>
            <person name="Baker D."/>
            <person name="Gharbi K."/>
            <person name="Hall N."/>
            <person name="Watson M."/>
            <person name="Adriaenssens E.M."/>
            <person name="Foster-Nyarko E."/>
            <person name="Jarju S."/>
            <person name="Secka A."/>
            <person name="Antonio M."/>
            <person name="Oren A."/>
            <person name="Chaudhuri R.R."/>
            <person name="La Ragione R."/>
            <person name="Hildebrand F."/>
            <person name="Pallen M.J."/>
        </authorList>
    </citation>
    <scope>NUCLEOTIDE SEQUENCE</scope>
    <source>
        <strain evidence="2">517</strain>
    </source>
</reference>
<dbReference type="Proteomes" id="UP000727857">
    <property type="component" value="Unassembled WGS sequence"/>
</dbReference>
<name>A0A940DG64_9FIRM</name>
<organism evidence="2 3">
    <name type="scientific">Candidatus Stercoripulliclostridium pullicola</name>
    <dbReference type="NCBI Taxonomy" id="2840953"/>
    <lineage>
        <taxon>Bacteria</taxon>
        <taxon>Bacillati</taxon>
        <taxon>Bacillota</taxon>
        <taxon>Clostridia</taxon>
        <taxon>Eubacteriales</taxon>
        <taxon>Candidatus Stercoripulliclostridium</taxon>
    </lineage>
</organism>
<dbReference type="EMBL" id="JADINF010000017">
    <property type="protein sequence ID" value="MBO8423532.1"/>
    <property type="molecule type" value="Genomic_DNA"/>
</dbReference>
<dbReference type="PANTHER" id="PTHR30399">
    <property type="entry name" value="UNCHARACTERIZED PROTEIN YGJP"/>
    <property type="match status" value="1"/>
</dbReference>
<dbReference type="PANTHER" id="PTHR30399:SF1">
    <property type="entry name" value="UTP PYROPHOSPHATASE"/>
    <property type="match status" value="1"/>
</dbReference>
<evidence type="ECO:0000313" key="2">
    <source>
        <dbReference type="EMBL" id="MBO8423532.1"/>
    </source>
</evidence>
<evidence type="ECO:0000259" key="1">
    <source>
        <dbReference type="Pfam" id="PF01863"/>
    </source>
</evidence>
<dbReference type="CDD" id="cd07344">
    <property type="entry name" value="M48_yhfN_like"/>
    <property type="match status" value="1"/>
</dbReference>
<dbReference type="Pfam" id="PF01863">
    <property type="entry name" value="YgjP-like"/>
    <property type="match status" value="1"/>
</dbReference>
<evidence type="ECO:0000313" key="3">
    <source>
        <dbReference type="Proteomes" id="UP000727857"/>
    </source>
</evidence>
<dbReference type="InterPro" id="IPR053136">
    <property type="entry name" value="UTP_pyrophosphatase-like"/>
</dbReference>
<accession>A0A940DG64</accession>
<proteinExistence type="predicted"/>
<dbReference type="Gene3D" id="3.30.2010.10">
    <property type="entry name" value="Metalloproteases ('zincins'), catalytic domain"/>
    <property type="match status" value="1"/>
</dbReference>
<sequence length="224" mass="26276">MAVREEKIDGITYRYVKRKNMRRIRLSVTADRTVRVSMPYYVTFEEAKKFALSKLSWIRAKLADSSACSPTVLRGGEGFVYFGRSYPLAIEEGTKYKFEFRDSVAVLKEPKDGNTDKRTAFMRKWFAKELEKRIAERLPYWESVCGMRAEKVSVRFTTSKWGSCTYDNRISVSGFIAEKPPECLDYLLVHELIHTAVKNHGKSFYEALERYYPDWKRVRKILRS</sequence>
<gene>
    <name evidence="2" type="ORF">IAB16_00705</name>
</gene>